<reference evidence="2" key="1">
    <citation type="submission" date="2016-08" db="EMBL/GenBank/DDBJ databases">
        <authorList>
            <person name="Seilhamer J.J."/>
        </authorList>
    </citation>
    <scope>NUCLEOTIDE SEQUENCE [LARGE SCALE GENOMIC DNA]</scope>
</reference>
<dbReference type="Proteomes" id="UP000224902">
    <property type="component" value="Segment"/>
</dbReference>
<gene>
    <name evidence="1" type="ORF">SEA_WEASELS2_242</name>
</gene>
<accession>A0A1I9SAL4</accession>
<evidence type="ECO:0000313" key="1">
    <source>
        <dbReference type="EMBL" id="AOZ63820.1"/>
    </source>
</evidence>
<evidence type="ECO:0000313" key="2">
    <source>
        <dbReference type="Proteomes" id="UP000224902"/>
    </source>
</evidence>
<proteinExistence type="predicted"/>
<organism evidence="1 2">
    <name type="scientific">Rhodococcus phage Weasels2</name>
    <dbReference type="NCBI Taxonomy" id="1897437"/>
    <lineage>
        <taxon>Viruses</taxon>
        <taxon>Duplodnaviria</taxon>
        <taxon>Heunggongvirae</taxon>
        <taxon>Uroviricota</taxon>
        <taxon>Caudoviricetes</taxon>
        <taxon>Weaselvirus</taxon>
        <taxon>Weaselvirus weasel</taxon>
    </lineage>
</organism>
<name>A0A1I9SAL4_9CAUD</name>
<protein>
    <submittedName>
        <fullName evidence="1">Uncharacterized protein</fullName>
    </submittedName>
</protein>
<sequence length="99" mass="11866">MQHLPYKNDEEFQVLMDIACGDREHWETSSELEKRMLTWNYSLYWRKESAGSFNSPDYQIVIYRRGNPVDAFYVSHDREDEAMVLLASRYPQAVEWPEV</sequence>
<dbReference type="EMBL" id="KX774321">
    <property type="protein sequence ID" value="AOZ63820.1"/>
    <property type="molecule type" value="Genomic_DNA"/>
</dbReference>
<keyword evidence="2" id="KW-1185">Reference proteome</keyword>